<feature type="compositionally biased region" description="Polar residues" evidence="1">
    <location>
        <begin position="490"/>
        <end position="500"/>
    </location>
</feature>
<name>A0ABD3TUF9_9LAMI</name>
<organism evidence="2 3">
    <name type="scientific">Penstemon smallii</name>
    <dbReference type="NCBI Taxonomy" id="265156"/>
    <lineage>
        <taxon>Eukaryota</taxon>
        <taxon>Viridiplantae</taxon>
        <taxon>Streptophyta</taxon>
        <taxon>Embryophyta</taxon>
        <taxon>Tracheophyta</taxon>
        <taxon>Spermatophyta</taxon>
        <taxon>Magnoliopsida</taxon>
        <taxon>eudicotyledons</taxon>
        <taxon>Gunneridae</taxon>
        <taxon>Pentapetalae</taxon>
        <taxon>asterids</taxon>
        <taxon>lamiids</taxon>
        <taxon>Lamiales</taxon>
        <taxon>Plantaginaceae</taxon>
        <taxon>Cheloneae</taxon>
        <taxon>Penstemon</taxon>
    </lineage>
</organism>
<keyword evidence="3" id="KW-1185">Reference proteome</keyword>
<dbReference type="EMBL" id="JBJXBP010000003">
    <property type="protein sequence ID" value="KAL3839878.1"/>
    <property type="molecule type" value="Genomic_DNA"/>
</dbReference>
<dbReference type="AlphaFoldDB" id="A0ABD3TUF9"/>
<proteinExistence type="predicted"/>
<feature type="compositionally biased region" description="Polar residues" evidence="1">
    <location>
        <begin position="468"/>
        <end position="478"/>
    </location>
</feature>
<protein>
    <recommendedName>
        <fullName evidence="4">DUF4378 domain-containing protein</fullName>
    </recommendedName>
</protein>
<evidence type="ECO:0008006" key="4">
    <source>
        <dbReference type="Google" id="ProtNLM"/>
    </source>
</evidence>
<dbReference type="PANTHER" id="PTHR34282:SF2">
    <property type="entry name" value="DUF3741 DOMAIN-CONTAINING PROTEIN"/>
    <property type="match status" value="1"/>
</dbReference>
<comment type="caution">
    <text evidence="2">The sequence shown here is derived from an EMBL/GenBank/DDBJ whole genome shotgun (WGS) entry which is preliminary data.</text>
</comment>
<accession>A0ABD3TUF9</accession>
<evidence type="ECO:0000256" key="1">
    <source>
        <dbReference type="SAM" id="MobiDB-lite"/>
    </source>
</evidence>
<feature type="region of interest" description="Disordered" evidence="1">
    <location>
        <begin position="401"/>
        <end position="551"/>
    </location>
</feature>
<feature type="compositionally biased region" description="Polar residues" evidence="1">
    <location>
        <begin position="517"/>
        <end position="526"/>
    </location>
</feature>
<sequence length="812" mass="92738">MPQDSFRSVVYRSFVTCDDPKGVVECKPIRKSKSSSQKMKEKIKNQSIEHDSNTSSSYEEERKDCEGSTEELQNLSSFQLMEVSKGANKLNEVIDSWSNEKSYDPRSKYIAKDLLKGALDLQESLVMLGKLQEASRHIAKSKKKQKERSVGERVDLGTELMRLNQFGDYDQAMDFQKPRSSVGSSSRDCYEELREIIRESFARQNLLPKEKDFVERNSVDFCMDVPSSSSSQSSLIYSRSSDCSPSKIQHEKPKGPNLIAKLMGLEEVTTKRVNSTIYKQMENEKLSRHLLDIDLPRPRKPQIMVQKPAQQRRTLEETIETMQFKGLLEKALVHGSVDGKNYCDISYLRKRLAVENPPIVIMRPQQVLERRAKELHSKYYINEEIPVQNKRVPRKTREEFTEINEKLPAGRTPNQKLNRDKEGKSYGELPVRMLKKTTDIQDKPSSEKMKHLKPPSTKVQKKEPIVKTTDNVSRMPSNTRKKAEIKVSKPQESTKTQDPLKSTVLKHSKPGRGPNDSKCQNVQGKVTVTDKHVTSPNYLKSSIPKKKLKKDKDESKHLANLVESIPSGDNLSIDLAKDAEVSLMKSTTSEQVHVEVTNASHNPISDCSRHVPSYPCESSELTIKEGVKYIDDESCIEIHNLDEMKDCKSITSTKYLLLQSASFLGLVNKLFDDVKSSPTTWLPCHELPNSFLLLECAKEILERKSLRDTREIYPLSQNLFKKPKCHLSLDQLIHEISDGIEDLISYSNIILVDSVSAMLERDLRRKGEVTGAWDLGWRYGFTMDEVDQVVNDLEKLFLSEIVDDVVTEFILW</sequence>
<gene>
    <name evidence="2" type="ORF">ACJIZ3_024469</name>
</gene>
<reference evidence="2 3" key="1">
    <citation type="submission" date="2024-12" db="EMBL/GenBank/DDBJ databases">
        <title>The unique morphological basis and parallel evolutionary history of personate flowers in Penstemon.</title>
        <authorList>
            <person name="Depatie T.H."/>
            <person name="Wessinger C.A."/>
        </authorList>
    </citation>
    <scope>NUCLEOTIDE SEQUENCE [LARGE SCALE GENOMIC DNA]</scope>
    <source>
        <strain evidence="2">WTNN_2</strain>
        <tissue evidence="2">Leaf</tissue>
    </source>
</reference>
<feature type="region of interest" description="Disordered" evidence="1">
    <location>
        <begin position="28"/>
        <end position="69"/>
    </location>
</feature>
<feature type="compositionally biased region" description="Basic and acidic residues" evidence="1">
    <location>
        <begin position="436"/>
        <end position="449"/>
    </location>
</feature>
<feature type="region of interest" description="Disordered" evidence="1">
    <location>
        <begin position="233"/>
        <end position="253"/>
    </location>
</feature>
<dbReference type="PANTHER" id="PTHR34282">
    <property type="entry name" value="OS01G0228800 PROTEIN-RELATED"/>
    <property type="match status" value="1"/>
</dbReference>
<evidence type="ECO:0000313" key="2">
    <source>
        <dbReference type="EMBL" id="KAL3839878.1"/>
    </source>
</evidence>
<feature type="compositionally biased region" description="Basic and acidic residues" evidence="1">
    <location>
        <begin position="38"/>
        <end position="52"/>
    </location>
</feature>
<dbReference type="Proteomes" id="UP001634393">
    <property type="component" value="Unassembled WGS sequence"/>
</dbReference>
<evidence type="ECO:0000313" key="3">
    <source>
        <dbReference type="Proteomes" id="UP001634393"/>
    </source>
</evidence>